<reference evidence="2" key="1">
    <citation type="submission" date="2022-07" db="EMBL/GenBank/DDBJ databases">
        <title>Genome Sequence of Agrocybe chaxingu.</title>
        <authorList>
            <person name="Buettner E."/>
        </authorList>
    </citation>
    <scope>NUCLEOTIDE SEQUENCE</scope>
    <source>
        <strain evidence="2">MP-N11</strain>
    </source>
</reference>
<protein>
    <recommendedName>
        <fullName evidence="1">Integrase catalytic domain-containing protein</fullName>
    </recommendedName>
</protein>
<sequence>MWQREMPQMIYGQLILFPVEDFPELPRILQNYIDEQVKQKDIPAALKWDHNISIRSSLRSVQLIMKKCGIRTARRNGLTGIEQAFEVLKITEDDPLGRWGGRTIKSKLALKGVHIPRDAVLNIRRADNPDGVAARHPRTRKIHHHGLHSSGPNEEWCVDGHEKILNSMGIAVWGVVDKFSRLELGLWAVPNARLADVPPALYLRLVHKLGGMPLTTTSDKGSELSKLIPLVTTLRQKYQPFLSEETLPSHKAVKSVSNITRERGWRPIWEKELGNLLFEFKAGRGTSGFHYGNTIHE</sequence>
<dbReference type="PANTHER" id="PTHR46177:SF1">
    <property type="entry name" value="INTEGRASE CATALYTIC DOMAIN-CONTAINING PROTEIN"/>
    <property type="match status" value="1"/>
</dbReference>
<evidence type="ECO:0000313" key="2">
    <source>
        <dbReference type="EMBL" id="KAJ3495134.1"/>
    </source>
</evidence>
<dbReference type="OrthoDB" id="5392716at2759"/>
<comment type="caution">
    <text evidence="2">The sequence shown here is derived from an EMBL/GenBank/DDBJ whole genome shotgun (WGS) entry which is preliminary data.</text>
</comment>
<name>A0A9W8MQP5_9AGAR</name>
<dbReference type="PANTHER" id="PTHR46177">
    <property type="entry name" value="INTEGRASE CATALYTIC DOMAIN-CONTAINING PROTEIN"/>
    <property type="match status" value="1"/>
</dbReference>
<dbReference type="AlphaFoldDB" id="A0A9W8MQP5"/>
<dbReference type="Pfam" id="PF24764">
    <property type="entry name" value="rva_4"/>
    <property type="match status" value="1"/>
</dbReference>
<feature type="domain" description="Integrase catalytic" evidence="1">
    <location>
        <begin position="148"/>
        <end position="244"/>
    </location>
</feature>
<dbReference type="InterPro" id="IPR058913">
    <property type="entry name" value="Integrase_dom_put"/>
</dbReference>
<dbReference type="EMBL" id="JANKHO010002058">
    <property type="protein sequence ID" value="KAJ3495134.1"/>
    <property type="molecule type" value="Genomic_DNA"/>
</dbReference>
<organism evidence="2 3">
    <name type="scientific">Agrocybe chaxingu</name>
    <dbReference type="NCBI Taxonomy" id="84603"/>
    <lineage>
        <taxon>Eukaryota</taxon>
        <taxon>Fungi</taxon>
        <taxon>Dikarya</taxon>
        <taxon>Basidiomycota</taxon>
        <taxon>Agaricomycotina</taxon>
        <taxon>Agaricomycetes</taxon>
        <taxon>Agaricomycetidae</taxon>
        <taxon>Agaricales</taxon>
        <taxon>Agaricineae</taxon>
        <taxon>Strophariaceae</taxon>
        <taxon>Agrocybe</taxon>
    </lineage>
</organism>
<dbReference type="GO" id="GO:0015074">
    <property type="term" value="P:DNA integration"/>
    <property type="evidence" value="ECO:0007669"/>
    <property type="project" value="InterPro"/>
</dbReference>
<dbReference type="Proteomes" id="UP001148786">
    <property type="component" value="Unassembled WGS sequence"/>
</dbReference>
<evidence type="ECO:0000313" key="3">
    <source>
        <dbReference type="Proteomes" id="UP001148786"/>
    </source>
</evidence>
<proteinExistence type="predicted"/>
<evidence type="ECO:0000259" key="1">
    <source>
        <dbReference type="PROSITE" id="PS50994"/>
    </source>
</evidence>
<gene>
    <name evidence="2" type="ORF">NLJ89_g10675</name>
</gene>
<keyword evidence="3" id="KW-1185">Reference proteome</keyword>
<dbReference type="PROSITE" id="PS50994">
    <property type="entry name" value="INTEGRASE"/>
    <property type="match status" value="1"/>
</dbReference>
<accession>A0A9W8MQP5</accession>
<dbReference type="InterPro" id="IPR001584">
    <property type="entry name" value="Integrase_cat-core"/>
</dbReference>